<dbReference type="NCBIfam" id="NF001670">
    <property type="entry name" value="PRK00435.1"/>
    <property type="match status" value="1"/>
</dbReference>
<evidence type="ECO:0000313" key="9">
    <source>
        <dbReference type="EMBL" id="PWR73528.1"/>
    </source>
</evidence>
<evidence type="ECO:0000256" key="2">
    <source>
        <dbReference type="ARBA" id="ARBA00007411"/>
    </source>
</evidence>
<reference evidence="9 10" key="1">
    <citation type="submission" date="2018-05" db="EMBL/GenBank/DDBJ databases">
        <title>Draft genome of Methanospirillum stamsii Pt1.</title>
        <authorList>
            <person name="Dueholm M.S."/>
            <person name="Nielsen P.H."/>
            <person name="Bakmann L.F."/>
            <person name="Otzen D.E."/>
        </authorList>
    </citation>
    <scope>NUCLEOTIDE SEQUENCE [LARGE SCALE GENOMIC DNA]</scope>
    <source>
        <strain evidence="9 10">Pt1</strain>
    </source>
</reference>
<sequence length="85" mass="9270">MGDVALIIKVMPESPEINREGIIASIKEKFPRVQDIREEPIGFGLVALKVALVVPDAEGQTEVIEETLNSIEGVERAEIVESTLV</sequence>
<dbReference type="AlphaFoldDB" id="A0A2V2NAM1"/>
<feature type="domain" description="Translation elongation factor EF1B beta/delta subunit guanine nucleotide exchange" evidence="8">
    <location>
        <begin position="3"/>
        <end position="85"/>
    </location>
</feature>
<organism evidence="9 10">
    <name type="scientific">Methanospirillum stamsii</name>
    <dbReference type="NCBI Taxonomy" id="1277351"/>
    <lineage>
        <taxon>Archaea</taxon>
        <taxon>Methanobacteriati</taxon>
        <taxon>Methanobacteriota</taxon>
        <taxon>Stenosarchaea group</taxon>
        <taxon>Methanomicrobia</taxon>
        <taxon>Methanomicrobiales</taxon>
        <taxon>Methanospirillaceae</taxon>
        <taxon>Methanospirillum</taxon>
    </lineage>
</organism>
<dbReference type="SMART" id="SM00888">
    <property type="entry name" value="EF1_GNE"/>
    <property type="match status" value="1"/>
</dbReference>
<evidence type="ECO:0000256" key="7">
    <source>
        <dbReference type="HAMAP-Rule" id="MF_00043"/>
    </source>
</evidence>
<dbReference type="GO" id="GO:0003746">
    <property type="term" value="F:translation elongation factor activity"/>
    <property type="evidence" value="ECO:0007669"/>
    <property type="project" value="UniProtKB-UniRule"/>
</dbReference>
<dbReference type="Gene3D" id="3.30.70.60">
    <property type="match status" value="1"/>
</dbReference>
<dbReference type="InterPro" id="IPR014717">
    <property type="entry name" value="Transl_elong_EF1B/ribsomal_bS6"/>
</dbReference>
<evidence type="ECO:0000256" key="4">
    <source>
        <dbReference type="ARBA" id="ARBA00022768"/>
    </source>
</evidence>
<dbReference type="InterPro" id="IPR004542">
    <property type="entry name" value="Transl_elong_EF1B_B_arc"/>
</dbReference>
<dbReference type="GeneID" id="97608755"/>
<name>A0A2V2NAM1_9EURY</name>
<comment type="caution">
    <text evidence="9">The sequence shown here is derived from an EMBL/GenBank/DDBJ whole genome shotgun (WGS) entry which is preliminary data.</text>
</comment>
<dbReference type="PANTHER" id="PTHR39647">
    <property type="entry name" value="ELONGATION FACTOR 1-BETA"/>
    <property type="match status" value="1"/>
</dbReference>
<dbReference type="HAMAP" id="MF_00043">
    <property type="entry name" value="EF1_beta"/>
    <property type="match status" value="1"/>
</dbReference>
<keyword evidence="4 7" id="KW-0251">Elongation factor</keyword>
<dbReference type="PANTHER" id="PTHR39647:SF1">
    <property type="entry name" value="ELONGATION FACTOR 1-BETA"/>
    <property type="match status" value="1"/>
</dbReference>
<dbReference type="Pfam" id="PF00736">
    <property type="entry name" value="EF1_GNE"/>
    <property type="match status" value="1"/>
</dbReference>
<evidence type="ECO:0000256" key="5">
    <source>
        <dbReference type="ARBA" id="ARBA00022917"/>
    </source>
</evidence>
<evidence type="ECO:0000313" key="10">
    <source>
        <dbReference type="Proteomes" id="UP000245934"/>
    </source>
</evidence>
<comment type="function">
    <text evidence="1 7">Promotes the exchange of GDP for GTP in EF-1-alpha/GDP, thus allowing the regeneration of EF-1-alpha/GTP that could then be used to form the ternary complex EF-1-alpha/GTP/AAtRNA.</text>
</comment>
<dbReference type="PIRSF" id="PIRSF006521">
    <property type="entry name" value="Transl_elong_EF1B_B_arc"/>
    <property type="match status" value="1"/>
</dbReference>
<dbReference type="CDD" id="cd00292">
    <property type="entry name" value="EF1B"/>
    <property type="match status" value="1"/>
</dbReference>
<keyword evidence="10" id="KW-1185">Reference proteome</keyword>
<evidence type="ECO:0000259" key="8">
    <source>
        <dbReference type="SMART" id="SM00888"/>
    </source>
</evidence>
<comment type="similarity">
    <text evidence="2 7">Belongs to the EF-1-beta/EF-1-delta family.</text>
</comment>
<dbReference type="SUPFAM" id="SSF54984">
    <property type="entry name" value="eEF-1beta-like"/>
    <property type="match status" value="1"/>
</dbReference>
<gene>
    <name evidence="7" type="primary">ef1b</name>
    <name evidence="9" type="ORF">DLD82_09835</name>
</gene>
<dbReference type="InterPro" id="IPR014038">
    <property type="entry name" value="EF1B_bsu/dsu_GNE"/>
</dbReference>
<dbReference type="EMBL" id="QGMZ01000018">
    <property type="protein sequence ID" value="PWR73528.1"/>
    <property type="molecule type" value="Genomic_DNA"/>
</dbReference>
<dbReference type="RefSeq" id="WP_109940939.1">
    <property type="nucleotide sequence ID" value="NZ_CP176366.1"/>
</dbReference>
<dbReference type="InterPro" id="IPR036219">
    <property type="entry name" value="eEF-1beta-like_sf"/>
</dbReference>
<dbReference type="OrthoDB" id="84643at2157"/>
<evidence type="ECO:0000256" key="3">
    <source>
        <dbReference type="ARBA" id="ARBA00017600"/>
    </source>
</evidence>
<dbReference type="NCBIfam" id="TIGR00489">
    <property type="entry name" value="aEF-1_beta"/>
    <property type="match status" value="1"/>
</dbReference>
<proteinExistence type="inferred from homology"/>
<accession>A0A2V2NAM1</accession>
<dbReference type="Proteomes" id="UP000245934">
    <property type="component" value="Unassembled WGS sequence"/>
</dbReference>
<protein>
    <recommendedName>
        <fullName evidence="3 7">Elongation factor 1-beta</fullName>
        <shortName evidence="7">EF-1-beta</shortName>
    </recommendedName>
    <alternativeName>
        <fullName evidence="6 7">aEF-1beta</fullName>
    </alternativeName>
</protein>
<keyword evidence="5 7" id="KW-0648">Protein biosynthesis</keyword>
<evidence type="ECO:0000256" key="6">
    <source>
        <dbReference type="ARBA" id="ARBA00032274"/>
    </source>
</evidence>
<evidence type="ECO:0000256" key="1">
    <source>
        <dbReference type="ARBA" id="ARBA00003815"/>
    </source>
</evidence>